<accession>A0A6P3VKS7</accession>
<organism evidence="10 11">
    <name type="scientific">Clupea harengus</name>
    <name type="common">Atlantic herring</name>
    <dbReference type="NCBI Taxonomy" id="7950"/>
    <lineage>
        <taxon>Eukaryota</taxon>
        <taxon>Metazoa</taxon>
        <taxon>Chordata</taxon>
        <taxon>Craniata</taxon>
        <taxon>Vertebrata</taxon>
        <taxon>Euteleostomi</taxon>
        <taxon>Actinopterygii</taxon>
        <taxon>Neopterygii</taxon>
        <taxon>Teleostei</taxon>
        <taxon>Clupei</taxon>
        <taxon>Clupeiformes</taxon>
        <taxon>Clupeoidei</taxon>
        <taxon>Clupeidae</taxon>
        <taxon>Clupea</taxon>
    </lineage>
</organism>
<evidence type="ECO:0000256" key="6">
    <source>
        <dbReference type="ARBA" id="ARBA00022989"/>
    </source>
</evidence>
<dbReference type="SUPFAM" id="SSF53756">
    <property type="entry name" value="UDP-Glycosyltransferase/glycogen phosphorylase"/>
    <property type="match status" value="1"/>
</dbReference>
<dbReference type="InterPro" id="IPR035595">
    <property type="entry name" value="UDP_glycos_trans_CS"/>
</dbReference>
<dbReference type="PANTHER" id="PTHR48043:SF162">
    <property type="entry name" value="UDP GLUCURONOSYLTRANSFERASE 2 FAMILY, POLYPEPTIDE A1 PRECURSOR-RELATED"/>
    <property type="match status" value="1"/>
</dbReference>
<keyword evidence="6 9" id="KW-1133">Transmembrane helix</keyword>
<dbReference type="CDD" id="cd03784">
    <property type="entry name" value="GT1_Gtf-like"/>
    <property type="match status" value="1"/>
</dbReference>
<dbReference type="PROSITE" id="PS00375">
    <property type="entry name" value="UDPGT"/>
    <property type="match status" value="1"/>
</dbReference>
<dbReference type="Proteomes" id="UP000515152">
    <property type="component" value="Chromosome 3"/>
</dbReference>
<name>A0A6P3VKS7_CLUHA</name>
<evidence type="ECO:0000256" key="3">
    <source>
        <dbReference type="ARBA" id="ARBA00022676"/>
    </source>
</evidence>
<evidence type="ECO:0000313" key="11">
    <source>
        <dbReference type="RefSeq" id="XP_012674131.2"/>
    </source>
</evidence>
<evidence type="ECO:0000256" key="7">
    <source>
        <dbReference type="ARBA" id="ARBA00023136"/>
    </source>
</evidence>
<dbReference type="Gene3D" id="3.40.50.2000">
    <property type="entry name" value="Glycogen Phosphorylase B"/>
    <property type="match status" value="2"/>
</dbReference>
<dbReference type="KEGG" id="char:105892429"/>
<keyword evidence="5 9" id="KW-0812">Transmembrane</keyword>
<evidence type="ECO:0000256" key="2">
    <source>
        <dbReference type="ARBA" id="ARBA00009995"/>
    </source>
</evidence>
<dbReference type="GO" id="GO:0016020">
    <property type="term" value="C:membrane"/>
    <property type="evidence" value="ECO:0007669"/>
    <property type="project" value="UniProtKB-SubCell"/>
</dbReference>
<evidence type="ECO:0000256" key="9">
    <source>
        <dbReference type="SAM" id="Phobius"/>
    </source>
</evidence>
<keyword evidence="4 8" id="KW-0808">Transferase</keyword>
<feature type="transmembrane region" description="Helical" evidence="9">
    <location>
        <begin position="515"/>
        <end position="538"/>
    </location>
</feature>
<protein>
    <submittedName>
        <fullName evidence="11">UDP-glucuronosyltransferase 2C1-like isoform X1</fullName>
    </submittedName>
</protein>
<comment type="subcellular location">
    <subcellularLocation>
        <location evidence="1">Membrane</location>
    </subcellularLocation>
</comment>
<dbReference type="InterPro" id="IPR002213">
    <property type="entry name" value="UDP_glucos_trans"/>
</dbReference>
<keyword evidence="3 8" id="KW-0328">Glycosyltransferase</keyword>
<dbReference type="InterPro" id="IPR050271">
    <property type="entry name" value="UDP-glycosyltransferase"/>
</dbReference>
<evidence type="ECO:0000256" key="8">
    <source>
        <dbReference type="RuleBase" id="RU003718"/>
    </source>
</evidence>
<evidence type="ECO:0000313" key="10">
    <source>
        <dbReference type="Proteomes" id="UP000515152"/>
    </source>
</evidence>
<proteinExistence type="inferred from homology"/>
<gene>
    <name evidence="11" type="primary">LOC105892429</name>
</gene>
<evidence type="ECO:0000256" key="4">
    <source>
        <dbReference type="ARBA" id="ARBA00022679"/>
    </source>
</evidence>
<reference evidence="11" key="1">
    <citation type="submission" date="2025-08" db="UniProtKB">
        <authorList>
            <consortium name="RefSeq"/>
        </authorList>
    </citation>
    <scope>IDENTIFICATION</scope>
</reference>
<evidence type="ECO:0000256" key="1">
    <source>
        <dbReference type="ARBA" id="ARBA00004370"/>
    </source>
</evidence>
<dbReference type="AlphaFoldDB" id="A0A6P3VKS7"/>
<evidence type="ECO:0000256" key="5">
    <source>
        <dbReference type="ARBA" id="ARBA00022692"/>
    </source>
</evidence>
<sequence length="552" mass="63713">MWIIMVLFYSLYFRAFPVWAKMAPTCPGLLLLVLLVCGLQHHVHSGQVLVIPGEYSHWQNMRVILEGLVERNHSVTVLVSTASPTVNFTRTERFHLKRFSVPMQKDDMNAFWDDFVNFWKYQRIGTGQQVLAKSMDMVASFKSYISVMCKGLLGNETLLEELRRSKYEVILTDPFTPCGDLVADALDVPFIIVLRSTFGFILERMCGQMPTLPSFVPCNPITATDQMDFTERLFNFMNYFMHSAMFLLNMSRHFDNVYSEIRGKPTSMCDIMGKADLWFVRSHWDWDYPRPFPPNFIFIGGHHCKPSKPLPADLEEFVQSSDDDGIVVFSFGSLYKNLTVERRDMFVSALGQIPQKVVWGFAGERPQTLPANIRIYNWIPQNDLLGHPKTKAFITHGGSNGLYEAIYHGVPLVGIPLFADQPDNIFILEKKGVAVNLDLYHMDSDDLVEGLRTVINNPLYKENIMSLSRLHHDQPMRPLDRAVFWTEFVMRNKGAKHLRVQSHDLNWVQYFCLDVALFLSSVAMLFSWLTFQACGLCIRKCCWKKHWKRKND</sequence>
<keyword evidence="10" id="KW-1185">Reference proteome</keyword>
<dbReference type="GO" id="GO:0015020">
    <property type="term" value="F:glucuronosyltransferase activity"/>
    <property type="evidence" value="ECO:0007669"/>
    <property type="project" value="TreeGrafter"/>
</dbReference>
<comment type="similarity">
    <text evidence="2 8">Belongs to the UDP-glycosyltransferase family.</text>
</comment>
<dbReference type="Pfam" id="PF00201">
    <property type="entry name" value="UDPGT"/>
    <property type="match status" value="1"/>
</dbReference>
<dbReference type="OrthoDB" id="5835829at2759"/>
<dbReference type="PANTHER" id="PTHR48043">
    <property type="entry name" value="EG:EG0003.4 PROTEIN-RELATED"/>
    <property type="match status" value="1"/>
</dbReference>
<dbReference type="FunFam" id="3.40.50.2000:FF:000001">
    <property type="entry name" value="UDP-glucuronosyltransferase"/>
    <property type="match status" value="1"/>
</dbReference>
<keyword evidence="7 9" id="KW-0472">Membrane</keyword>
<dbReference type="GeneID" id="105892429"/>
<dbReference type="RefSeq" id="XP_012674131.2">
    <property type="nucleotide sequence ID" value="XM_012818677.3"/>
</dbReference>